<evidence type="ECO:0000256" key="1">
    <source>
        <dbReference type="SAM" id="Phobius"/>
    </source>
</evidence>
<evidence type="ECO:0000313" key="3">
    <source>
        <dbReference type="Proteomes" id="UP000830967"/>
    </source>
</evidence>
<keyword evidence="3" id="KW-1185">Reference proteome</keyword>
<keyword evidence="1" id="KW-0812">Transmembrane</keyword>
<sequence>MDNCRIWSGCCNFRTVGSVESSVQRTWEMIDVLNFIADHWFGTLVFGYLLFLGIESLIETWKGK</sequence>
<keyword evidence="1" id="KW-0472">Membrane</keyword>
<proteinExistence type="predicted"/>
<organism evidence="2 3">
    <name type="scientific">Escherichia phage ZCEC13</name>
    <dbReference type="NCBI Taxonomy" id="2935866"/>
    <lineage>
        <taxon>Viruses</taxon>
        <taxon>Duplodnaviria</taxon>
        <taxon>Heunggongvirae</taxon>
        <taxon>Uroviricota</taxon>
        <taxon>Caudoviricetes</taxon>
        <taxon>Jameshumphriesvirinae</taxon>
        <taxon>Zewailvirus</taxon>
        <taxon>Zewailvirus ZCEC13</taxon>
    </lineage>
</organism>
<accession>A0AAE9HK61</accession>
<protein>
    <submittedName>
        <fullName evidence="2">NADH-ubiquinone oxidoreductase chain 3</fullName>
    </submittedName>
</protein>
<name>A0AAE9HK61_9CAUD</name>
<dbReference type="Proteomes" id="UP000830967">
    <property type="component" value="Segment"/>
</dbReference>
<reference evidence="2" key="1">
    <citation type="submission" date="2022-03" db="EMBL/GenBank/DDBJ databases">
        <authorList>
            <person name="Ragab S."/>
            <person name="Abdelmoteleb M."/>
            <person name="El-Shibiny A."/>
        </authorList>
    </citation>
    <scope>NUCLEOTIDE SEQUENCE</scope>
</reference>
<evidence type="ECO:0000313" key="2">
    <source>
        <dbReference type="EMBL" id="UPU16146.1"/>
    </source>
</evidence>
<dbReference type="EMBL" id="ON086804">
    <property type="protein sequence ID" value="UPU16146.1"/>
    <property type="molecule type" value="Genomic_DNA"/>
</dbReference>
<keyword evidence="1" id="KW-1133">Transmembrane helix</keyword>
<feature type="transmembrane region" description="Helical" evidence="1">
    <location>
        <begin position="39"/>
        <end position="58"/>
    </location>
</feature>